<protein>
    <submittedName>
        <fullName evidence="2">Uncharacterized protein</fullName>
    </submittedName>
</protein>
<proteinExistence type="predicted"/>
<dbReference type="EMBL" id="GL377600">
    <property type="protein sequence ID" value="EFJ21184.1"/>
    <property type="molecule type" value="Genomic_DNA"/>
</dbReference>
<evidence type="ECO:0000256" key="1">
    <source>
        <dbReference type="SAM" id="MobiDB-lite"/>
    </source>
</evidence>
<name>D8S307_SELML</name>
<evidence type="ECO:0000313" key="2">
    <source>
        <dbReference type="EMBL" id="EFJ21184.1"/>
    </source>
</evidence>
<organism evidence="3">
    <name type="scientific">Selaginella moellendorffii</name>
    <name type="common">Spikemoss</name>
    <dbReference type="NCBI Taxonomy" id="88036"/>
    <lineage>
        <taxon>Eukaryota</taxon>
        <taxon>Viridiplantae</taxon>
        <taxon>Streptophyta</taxon>
        <taxon>Embryophyta</taxon>
        <taxon>Tracheophyta</taxon>
        <taxon>Lycopodiopsida</taxon>
        <taxon>Selaginellales</taxon>
        <taxon>Selaginellaceae</taxon>
        <taxon>Selaginella</taxon>
    </lineage>
</organism>
<dbReference type="Gramene" id="EFJ21184">
    <property type="protein sequence ID" value="EFJ21184"/>
    <property type="gene ID" value="SELMODRAFT_417610"/>
</dbReference>
<gene>
    <name evidence="2" type="ORF">SELMODRAFT_417610</name>
</gene>
<accession>D8S307</accession>
<dbReference type="AlphaFoldDB" id="D8S307"/>
<feature type="region of interest" description="Disordered" evidence="1">
    <location>
        <begin position="171"/>
        <end position="212"/>
    </location>
</feature>
<dbReference type="Proteomes" id="UP000001514">
    <property type="component" value="Unassembled WGS sequence"/>
</dbReference>
<keyword evidence="3" id="KW-1185">Reference proteome</keyword>
<dbReference type="KEGG" id="smo:SELMODRAFT_417610"/>
<sequence length="376" mass="42189">MILAISEGVAYEIPWPSLMEPSSDRLDVQSWLLGRACFRDLLEEFLALPKARTLELDGAVGSGAVMLALRCLRDFGMDRRHGVERRRLVYLPAVPSPQSMFFLALRSALWLAFWDDAAIQRKIAFQKTLDELHYLITELRESDNHWYCISDGWDELERSVEFKNGLPHVEHESSSLRARRNPSPPSPQSLGDAETLGRGGCSVPGKAWSGGRREVSHRKLAAPLVRARRQRQAPRSIHFSTRGQLSSKRSPWLSRLRHDLVLRVLEQGPGLAAAGLGLGRPRDPDLALVAAMPERVFLAAAKRYKVGGSDCMLRTSMTSPTERLRNFAYPDLLVGADLGTKKVLRVLDKSMRRLMHGVKATIHPRSKLFVNVANVY</sequence>
<reference evidence="2 3" key="1">
    <citation type="journal article" date="2011" name="Science">
        <title>The Selaginella genome identifies genetic changes associated with the evolution of vascular plants.</title>
        <authorList>
            <person name="Banks J.A."/>
            <person name="Nishiyama T."/>
            <person name="Hasebe M."/>
            <person name="Bowman J.L."/>
            <person name="Gribskov M."/>
            <person name="dePamphilis C."/>
            <person name="Albert V.A."/>
            <person name="Aono N."/>
            <person name="Aoyama T."/>
            <person name="Ambrose B.A."/>
            <person name="Ashton N.W."/>
            <person name="Axtell M.J."/>
            <person name="Barker E."/>
            <person name="Barker M.S."/>
            <person name="Bennetzen J.L."/>
            <person name="Bonawitz N.D."/>
            <person name="Chapple C."/>
            <person name="Cheng C."/>
            <person name="Correa L.G."/>
            <person name="Dacre M."/>
            <person name="DeBarry J."/>
            <person name="Dreyer I."/>
            <person name="Elias M."/>
            <person name="Engstrom E.M."/>
            <person name="Estelle M."/>
            <person name="Feng L."/>
            <person name="Finet C."/>
            <person name="Floyd S.K."/>
            <person name="Frommer W.B."/>
            <person name="Fujita T."/>
            <person name="Gramzow L."/>
            <person name="Gutensohn M."/>
            <person name="Harholt J."/>
            <person name="Hattori M."/>
            <person name="Heyl A."/>
            <person name="Hirai T."/>
            <person name="Hiwatashi Y."/>
            <person name="Ishikawa M."/>
            <person name="Iwata M."/>
            <person name="Karol K.G."/>
            <person name="Koehler B."/>
            <person name="Kolukisaoglu U."/>
            <person name="Kubo M."/>
            <person name="Kurata T."/>
            <person name="Lalonde S."/>
            <person name="Li K."/>
            <person name="Li Y."/>
            <person name="Litt A."/>
            <person name="Lyons E."/>
            <person name="Manning G."/>
            <person name="Maruyama T."/>
            <person name="Michael T.P."/>
            <person name="Mikami K."/>
            <person name="Miyazaki S."/>
            <person name="Morinaga S."/>
            <person name="Murata T."/>
            <person name="Mueller-Roeber B."/>
            <person name="Nelson D.R."/>
            <person name="Obara M."/>
            <person name="Oguri Y."/>
            <person name="Olmstead R.G."/>
            <person name="Onodera N."/>
            <person name="Petersen B.L."/>
            <person name="Pils B."/>
            <person name="Prigge M."/>
            <person name="Rensing S.A."/>
            <person name="Riano-Pachon D.M."/>
            <person name="Roberts A.W."/>
            <person name="Sato Y."/>
            <person name="Scheller H.V."/>
            <person name="Schulz B."/>
            <person name="Schulz C."/>
            <person name="Shakirov E.V."/>
            <person name="Shibagaki N."/>
            <person name="Shinohara N."/>
            <person name="Shippen D.E."/>
            <person name="Soerensen I."/>
            <person name="Sotooka R."/>
            <person name="Sugimoto N."/>
            <person name="Sugita M."/>
            <person name="Sumikawa N."/>
            <person name="Tanurdzic M."/>
            <person name="Theissen G."/>
            <person name="Ulvskov P."/>
            <person name="Wakazuki S."/>
            <person name="Weng J.K."/>
            <person name="Willats W.W."/>
            <person name="Wipf D."/>
            <person name="Wolf P.G."/>
            <person name="Yang L."/>
            <person name="Zimmer A.D."/>
            <person name="Zhu Q."/>
            <person name="Mitros T."/>
            <person name="Hellsten U."/>
            <person name="Loque D."/>
            <person name="Otillar R."/>
            <person name="Salamov A."/>
            <person name="Schmutz J."/>
            <person name="Shapiro H."/>
            <person name="Lindquist E."/>
            <person name="Lucas S."/>
            <person name="Rokhsar D."/>
            <person name="Grigoriev I.V."/>
        </authorList>
    </citation>
    <scope>NUCLEOTIDE SEQUENCE [LARGE SCALE GENOMIC DNA]</scope>
</reference>
<dbReference type="InParanoid" id="D8S307"/>
<evidence type="ECO:0000313" key="3">
    <source>
        <dbReference type="Proteomes" id="UP000001514"/>
    </source>
</evidence>
<dbReference type="HOGENOM" id="CLU_753152_0_0_1"/>